<name>A0AAW1LUQ8_POPJA</name>
<sequence length="77" mass="8933">MNKILLSITNIVEMSKTLKLELNLNDFNEFLQHHATGLRNNDLLELEAQSHTEDLLGEERKIEPLKQFDTKMQNLLG</sequence>
<keyword evidence="2" id="KW-1185">Reference proteome</keyword>
<comment type="caution">
    <text evidence="1">The sequence shown here is derived from an EMBL/GenBank/DDBJ whole genome shotgun (WGS) entry which is preliminary data.</text>
</comment>
<dbReference type="Proteomes" id="UP001458880">
    <property type="component" value="Unassembled WGS sequence"/>
</dbReference>
<accession>A0AAW1LUQ8</accession>
<organism evidence="1 2">
    <name type="scientific">Popillia japonica</name>
    <name type="common">Japanese beetle</name>
    <dbReference type="NCBI Taxonomy" id="7064"/>
    <lineage>
        <taxon>Eukaryota</taxon>
        <taxon>Metazoa</taxon>
        <taxon>Ecdysozoa</taxon>
        <taxon>Arthropoda</taxon>
        <taxon>Hexapoda</taxon>
        <taxon>Insecta</taxon>
        <taxon>Pterygota</taxon>
        <taxon>Neoptera</taxon>
        <taxon>Endopterygota</taxon>
        <taxon>Coleoptera</taxon>
        <taxon>Polyphaga</taxon>
        <taxon>Scarabaeiformia</taxon>
        <taxon>Scarabaeidae</taxon>
        <taxon>Rutelinae</taxon>
        <taxon>Popillia</taxon>
    </lineage>
</organism>
<evidence type="ECO:0000313" key="1">
    <source>
        <dbReference type="EMBL" id="KAK9737617.1"/>
    </source>
</evidence>
<reference evidence="1 2" key="1">
    <citation type="journal article" date="2024" name="BMC Genomics">
        <title>De novo assembly and annotation of Popillia japonica's genome with initial clues to its potential as an invasive pest.</title>
        <authorList>
            <person name="Cucini C."/>
            <person name="Boschi S."/>
            <person name="Funari R."/>
            <person name="Cardaioli E."/>
            <person name="Iannotti N."/>
            <person name="Marturano G."/>
            <person name="Paoli F."/>
            <person name="Bruttini M."/>
            <person name="Carapelli A."/>
            <person name="Frati F."/>
            <person name="Nardi F."/>
        </authorList>
    </citation>
    <scope>NUCLEOTIDE SEQUENCE [LARGE SCALE GENOMIC DNA]</scope>
    <source>
        <strain evidence="1">DMR45628</strain>
    </source>
</reference>
<proteinExistence type="predicted"/>
<evidence type="ECO:0000313" key="2">
    <source>
        <dbReference type="Proteomes" id="UP001458880"/>
    </source>
</evidence>
<gene>
    <name evidence="1" type="ORF">QE152_g10535</name>
</gene>
<protein>
    <submittedName>
        <fullName evidence="1">Uncharacterized protein</fullName>
    </submittedName>
</protein>
<dbReference type="EMBL" id="JASPKY010000097">
    <property type="protein sequence ID" value="KAK9737617.1"/>
    <property type="molecule type" value="Genomic_DNA"/>
</dbReference>
<dbReference type="AlphaFoldDB" id="A0AAW1LUQ8"/>